<protein>
    <submittedName>
        <fullName evidence="1">Uncharacterized protein</fullName>
    </submittedName>
</protein>
<dbReference type="AlphaFoldDB" id="A0A5J4QKR8"/>
<accession>A0A5J4QKR8</accession>
<proteinExistence type="predicted"/>
<name>A0A5J4QKR8_9ZZZZ</name>
<dbReference type="EMBL" id="SNRY01003038">
    <property type="protein sequence ID" value="KAA6322466.1"/>
    <property type="molecule type" value="Genomic_DNA"/>
</dbReference>
<comment type="caution">
    <text evidence="1">The sequence shown here is derived from an EMBL/GenBank/DDBJ whole genome shotgun (WGS) entry which is preliminary data.</text>
</comment>
<gene>
    <name evidence="1" type="ORF">EZS27_027992</name>
</gene>
<organism evidence="1">
    <name type="scientific">termite gut metagenome</name>
    <dbReference type="NCBI Taxonomy" id="433724"/>
    <lineage>
        <taxon>unclassified sequences</taxon>
        <taxon>metagenomes</taxon>
        <taxon>organismal metagenomes</taxon>
    </lineage>
</organism>
<reference evidence="1" key="1">
    <citation type="submission" date="2019-03" db="EMBL/GenBank/DDBJ databases">
        <title>Single cell metagenomics reveals metabolic interactions within the superorganism composed of flagellate Streblomastix strix and complex community of Bacteroidetes bacteria on its surface.</title>
        <authorList>
            <person name="Treitli S.C."/>
            <person name="Kolisko M."/>
            <person name="Husnik F."/>
            <person name="Keeling P."/>
            <person name="Hampl V."/>
        </authorList>
    </citation>
    <scope>NUCLEOTIDE SEQUENCE</scope>
    <source>
        <strain evidence="1">STM</strain>
    </source>
</reference>
<evidence type="ECO:0000313" key="1">
    <source>
        <dbReference type="EMBL" id="KAA6322466.1"/>
    </source>
</evidence>
<sequence length="60" mass="6877">MEKKSIVEAIEAGLKDVELGKVHTIEEALKYLEGQRKKYASNIDGLRDRKFERDTAVLRS</sequence>